<dbReference type="GO" id="GO:0006355">
    <property type="term" value="P:regulation of DNA-templated transcription"/>
    <property type="evidence" value="ECO:0007669"/>
    <property type="project" value="UniProtKB-UniRule"/>
</dbReference>
<comment type="caution">
    <text evidence="4">The sequence shown here is derived from an EMBL/GenBank/DDBJ whole genome shotgun (WGS) entry which is preliminary data.</text>
</comment>
<evidence type="ECO:0000313" key="5">
    <source>
        <dbReference type="Proteomes" id="UP000289738"/>
    </source>
</evidence>
<feature type="domain" description="SWIM-type" evidence="3">
    <location>
        <begin position="166"/>
        <end position="202"/>
    </location>
</feature>
<keyword evidence="1 2" id="KW-0863">Zinc-finger</keyword>
<name>A0A445ES04_ARAHY</name>
<keyword evidence="2" id="KW-0862">Zinc</keyword>
<dbReference type="AlphaFoldDB" id="A0A445ES04"/>
<keyword evidence="2" id="KW-0539">Nucleus</keyword>
<dbReference type="GO" id="GO:0008270">
    <property type="term" value="F:zinc ion binding"/>
    <property type="evidence" value="ECO:0007669"/>
    <property type="project" value="UniProtKB-UniRule"/>
</dbReference>
<dbReference type="PANTHER" id="PTHR31669:SF292">
    <property type="entry name" value="OS02G0262500 PROTEIN"/>
    <property type="match status" value="1"/>
</dbReference>
<accession>A0A445ES04</accession>
<dbReference type="Proteomes" id="UP000289738">
    <property type="component" value="Chromosome A01"/>
</dbReference>
<comment type="subcellular location">
    <subcellularLocation>
        <location evidence="2">Nucleus</location>
    </subcellularLocation>
</comment>
<protein>
    <recommendedName>
        <fullName evidence="2">Protein FAR1-RELATED SEQUENCE</fullName>
    </recommendedName>
</protein>
<evidence type="ECO:0000256" key="1">
    <source>
        <dbReference type="PROSITE-ProRule" id="PRU00325"/>
    </source>
</evidence>
<dbReference type="InterPro" id="IPR007527">
    <property type="entry name" value="Znf_SWIM"/>
</dbReference>
<comment type="similarity">
    <text evidence="2">Belongs to the FHY3/FAR1 family.</text>
</comment>
<dbReference type="GO" id="GO:0005634">
    <property type="term" value="C:nucleus"/>
    <property type="evidence" value="ECO:0007669"/>
    <property type="project" value="UniProtKB-SubCell"/>
</dbReference>
<keyword evidence="5" id="KW-1185">Reference proteome</keyword>
<reference evidence="4 5" key="1">
    <citation type="submission" date="2019-01" db="EMBL/GenBank/DDBJ databases">
        <title>Sequencing of cultivated peanut Arachis hypogaea provides insights into genome evolution and oil improvement.</title>
        <authorList>
            <person name="Chen X."/>
        </authorList>
    </citation>
    <scope>NUCLEOTIDE SEQUENCE [LARGE SCALE GENOMIC DNA]</scope>
    <source>
        <strain evidence="5">cv. Fuhuasheng</strain>
        <tissue evidence="4">Leaves</tissue>
    </source>
</reference>
<evidence type="ECO:0000259" key="3">
    <source>
        <dbReference type="PROSITE" id="PS50966"/>
    </source>
</evidence>
<evidence type="ECO:0000313" key="4">
    <source>
        <dbReference type="EMBL" id="RYR78093.1"/>
    </source>
</evidence>
<dbReference type="InterPro" id="IPR031052">
    <property type="entry name" value="FHY3/FAR1"/>
</dbReference>
<dbReference type="PANTHER" id="PTHR31669">
    <property type="entry name" value="PROTEIN FAR1-RELATED SEQUENCE 10-RELATED"/>
    <property type="match status" value="1"/>
</dbReference>
<evidence type="ECO:0000256" key="2">
    <source>
        <dbReference type="RuleBase" id="RU367018"/>
    </source>
</evidence>
<dbReference type="EMBL" id="SDMP01000001">
    <property type="protein sequence ID" value="RYR78093.1"/>
    <property type="molecule type" value="Genomic_DNA"/>
</dbReference>
<organism evidence="4 5">
    <name type="scientific">Arachis hypogaea</name>
    <name type="common">Peanut</name>
    <dbReference type="NCBI Taxonomy" id="3818"/>
    <lineage>
        <taxon>Eukaryota</taxon>
        <taxon>Viridiplantae</taxon>
        <taxon>Streptophyta</taxon>
        <taxon>Embryophyta</taxon>
        <taxon>Tracheophyta</taxon>
        <taxon>Spermatophyta</taxon>
        <taxon>Magnoliopsida</taxon>
        <taxon>eudicotyledons</taxon>
        <taxon>Gunneridae</taxon>
        <taxon>Pentapetalae</taxon>
        <taxon>rosids</taxon>
        <taxon>fabids</taxon>
        <taxon>Fabales</taxon>
        <taxon>Fabaceae</taxon>
        <taxon>Papilionoideae</taxon>
        <taxon>50 kb inversion clade</taxon>
        <taxon>dalbergioids sensu lato</taxon>
        <taxon>Dalbergieae</taxon>
        <taxon>Pterocarpus clade</taxon>
        <taxon>Arachis</taxon>
    </lineage>
</organism>
<proteinExistence type="inferred from homology"/>
<sequence>MLGDYKVGAFQRKWFEMVEKFGVADKRWAQDMYERRHSWATSHIRRKFLAEFHTTSTCEDLHAVISWYVKSRYSYTDFLHHFHRCLMFGRAKEVEADFECAKGDLVLTTNLKQLERCAADNYTQTIFYLFVPILDRTCAMRVVDFEDNDSYFIHTVSRYGTPGKDWHVVATSEMSEVRCTCMKIECFGVPCDHIIVVLVFNNVHEIPRSLILPRWTKDEKVMGCSRWA</sequence>
<comment type="function">
    <text evidence="2">Putative transcription activator involved in regulating light control of development.</text>
</comment>
<gene>
    <name evidence="4" type="ORF">Ahy_A01g002831</name>
</gene>
<keyword evidence="2" id="KW-0479">Metal-binding</keyword>
<dbReference type="PROSITE" id="PS50966">
    <property type="entry name" value="ZF_SWIM"/>
    <property type="match status" value="1"/>
</dbReference>